<evidence type="ECO:0000256" key="1">
    <source>
        <dbReference type="ARBA" id="ARBA00005254"/>
    </source>
</evidence>
<dbReference type="CDD" id="cd03450">
    <property type="entry name" value="NodN"/>
    <property type="match status" value="1"/>
</dbReference>
<dbReference type="Pfam" id="PF01575">
    <property type="entry name" value="MaoC_dehydratas"/>
    <property type="match status" value="1"/>
</dbReference>
<dbReference type="PANTHER" id="PTHR42993">
    <property type="entry name" value="MAOC-LIKE DEHYDRATASE DOMAIN-CONTAINING PROTEIN"/>
    <property type="match status" value="1"/>
</dbReference>
<dbReference type="InterPro" id="IPR029069">
    <property type="entry name" value="HotDog_dom_sf"/>
</dbReference>
<proteinExistence type="inferred from homology"/>
<comment type="similarity">
    <text evidence="1">Belongs to the enoyl-CoA hydratase/isomerase family.</text>
</comment>
<gene>
    <name evidence="3" type="ORF">DFR71_3664</name>
</gene>
<dbReference type="AlphaFoldDB" id="A0A4R1FTK6"/>
<dbReference type="InterPro" id="IPR039375">
    <property type="entry name" value="NodN-like"/>
</dbReference>
<evidence type="ECO:0000313" key="3">
    <source>
        <dbReference type="EMBL" id="TCJ97620.1"/>
    </source>
</evidence>
<dbReference type="SUPFAM" id="SSF54637">
    <property type="entry name" value="Thioesterase/thiol ester dehydrase-isomerase"/>
    <property type="match status" value="1"/>
</dbReference>
<feature type="domain" description="MaoC-like" evidence="2">
    <location>
        <begin position="16"/>
        <end position="118"/>
    </location>
</feature>
<name>A0A4R1FTK6_9NOCA</name>
<dbReference type="STRING" id="1210063.GCA_001612665_01323"/>
<dbReference type="PANTHER" id="PTHR42993:SF1">
    <property type="entry name" value="MAOC-LIKE DEHYDRATASE DOMAIN-CONTAINING PROTEIN"/>
    <property type="match status" value="1"/>
</dbReference>
<accession>A0A4R1FTK6</accession>
<protein>
    <submittedName>
        <fullName evidence="3">Acyl dehydratase</fullName>
    </submittedName>
</protein>
<dbReference type="InterPro" id="IPR002539">
    <property type="entry name" value="MaoC-like_dom"/>
</dbReference>
<evidence type="ECO:0000259" key="2">
    <source>
        <dbReference type="Pfam" id="PF01575"/>
    </source>
</evidence>
<reference evidence="3 4" key="1">
    <citation type="submission" date="2019-03" db="EMBL/GenBank/DDBJ databases">
        <title>Genomic Encyclopedia of Type Strains, Phase IV (KMG-IV): sequencing the most valuable type-strain genomes for metagenomic binning, comparative biology and taxonomic classification.</title>
        <authorList>
            <person name="Goeker M."/>
        </authorList>
    </citation>
    <scope>NUCLEOTIDE SEQUENCE [LARGE SCALE GENOMIC DNA]</scope>
    <source>
        <strain evidence="3 4">DSM 44684</strain>
    </source>
</reference>
<dbReference type="EMBL" id="SMFR01000002">
    <property type="protein sequence ID" value="TCJ97620.1"/>
    <property type="molecule type" value="Genomic_DNA"/>
</dbReference>
<organism evidence="3 4">
    <name type="scientific">Nocardia alba</name>
    <dbReference type="NCBI Taxonomy" id="225051"/>
    <lineage>
        <taxon>Bacteria</taxon>
        <taxon>Bacillati</taxon>
        <taxon>Actinomycetota</taxon>
        <taxon>Actinomycetes</taxon>
        <taxon>Mycobacteriales</taxon>
        <taxon>Nocardiaceae</taxon>
        <taxon>Nocardia</taxon>
    </lineage>
</organism>
<dbReference type="Gene3D" id="3.10.129.10">
    <property type="entry name" value="Hotdog Thioesterase"/>
    <property type="match status" value="1"/>
</dbReference>
<dbReference type="Proteomes" id="UP000294856">
    <property type="component" value="Unassembled WGS sequence"/>
</dbReference>
<sequence>MIVVERCFTSLDELTAAIGETVGPGPWCTIDQSRVDAFAECTGDDQWIHVDPARAVDGPYGTTIAHGYLTLSMLPFLGRDLYAIDFGTARINYGSNKVRFPAAVRVGTRVRASATPVDLSVDTSRCLLTVRWVIEDEQQDKPVLVAETLTAVVL</sequence>
<keyword evidence="4" id="KW-1185">Reference proteome</keyword>
<comment type="caution">
    <text evidence="3">The sequence shown here is derived from an EMBL/GenBank/DDBJ whole genome shotgun (WGS) entry which is preliminary data.</text>
</comment>
<evidence type="ECO:0000313" key="4">
    <source>
        <dbReference type="Proteomes" id="UP000294856"/>
    </source>
</evidence>